<organism evidence="9 10">
    <name type="scientific">Rhizobium meliloti</name>
    <name type="common">Ensifer meliloti</name>
    <name type="synonym">Sinorhizobium meliloti</name>
    <dbReference type="NCBI Taxonomy" id="382"/>
    <lineage>
        <taxon>Bacteria</taxon>
        <taxon>Pseudomonadati</taxon>
        <taxon>Pseudomonadota</taxon>
        <taxon>Alphaproteobacteria</taxon>
        <taxon>Hyphomicrobiales</taxon>
        <taxon>Rhizobiaceae</taxon>
        <taxon>Sinorhizobium/Ensifer group</taxon>
        <taxon>Sinorhizobium</taxon>
    </lineage>
</organism>
<keyword evidence="4 7" id="KW-1133">Transmembrane helix</keyword>
<feature type="transmembrane region" description="Helical" evidence="7">
    <location>
        <begin position="282"/>
        <end position="300"/>
    </location>
</feature>
<feature type="transmembrane region" description="Helical" evidence="7">
    <location>
        <begin position="101"/>
        <end position="122"/>
    </location>
</feature>
<gene>
    <name evidence="9" type="ORF">CEJ86_07640</name>
</gene>
<evidence type="ECO:0000256" key="2">
    <source>
        <dbReference type="ARBA" id="ARBA00022475"/>
    </source>
</evidence>
<evidence type="ECO:0000313" key="10">
    <source>
        <dbReference type="Proteomes" id="UP000231987"/>
    </source>
</evidence>
<feature type="transmembrane region" description="Helical" evidence="7">
    <location>
        <begin position="46"/>
        <end position="72"/>
    </location>
</feature>
<keyword evidence="5 7" id="KW-0472">Membrane</keyword>
<dbReference type="InterPro" id="IPR003841">
    <property type="entry name" value="Na/Pi_transpt"/>
</dbReference>
<keyword evidence="2" id="KW-1003">Cell membrane</keyword>
<dbReference type="AlphaFoldDB" id="A0A2J0Z519"/>
<dbReference type="RefSeq" id="WP_100670822.1">
    <property type="nucleotide sequence ID" value="NZ_NJGD01000003.1"/>
</dbReference>
<dbReference type="PANTHER" id="PTHR10010">
    <property type="entry name" value="SOLUTE CARRIER FAMILY 34 SODIUM PHOSPHATE , MEMBER 2-RELATED"/>
    <property type="match status" value="1"/>
</dbReference>
<feature type="transmembrane region" description="Helical" evidence="7">
    <location>
        <begin position="210"/>
        <end position="233"/>
    </location>
</feature>
<feature type="transmembrane region" description="Helical" evidence="7">
    <location>
        <begin position="134"/>
        <end position="152"/>
    </location>
</feature>
<dbReference type="GO" id="GO:0005886">
    <property type="term" value="C:plasma membrane"/>
    <property type="evidence" value="ECO:0007669"/>
    <property type="project" value="UniProtKB-SubCell"/>
</dbReference>
<feature type="transmembrane region" description="Helical" evidence="7">
    <location>
        <begin position="172"/>
        <end position="198"/>
    </location>
</feature>
<dbReference type="NCBIfam" id="TIGR01013">
    <property type="entry name" value="2a58"/>
    <property type="match status" value="1"/>
</dbReference>
<feature type="coiled-coil region" evidence="6">
    <location>
        <begin position="467"/>
        <end position="494"/>
    </location>
</feature>
<dbReference type="Pfam" id="PF01895">
    <property type="entry name" value="PhoU"/>
    <property type="match status" value="2"/>
</dbReference>
<accession>A0A2J0Z519</accession>
<dbReference type="GO" id="GO:0044341">
    <property type="term" value="P:sodium-dependent phosphate transport"/>
    <property type="evidence" value="ECO:0007669"/>
    <property type="project" value="InterPro"/>
</dbReference>
<evidence type="ECO:0000256" key="6">
    <source>
        <dbReference type="SAM" id="Coils"/>
    </source>
</evidence>
<evidence type="ECO:0000313" key="9">
    <source>
        <dbReference type="EMBL" id="PJR15584.1"/>
    </source>
</evidence>
<keyword evidence="3 7" id="KW-0812">Transmembrane</keyword>
<comment type="subcellular location">
    <subcellularLocation>
        <location evidence="1">Cell membrane</location>
        <topology evidence="1">Multi-pass membrane protein</topology>
    </subcellularLocation>
</comment>
<feature type="transmembrane region" description="Helical" evidence="7">
    <location>
        <begin position="245"/>
        <end position="262"/>
    </location>
</feature>
<proteinExistence type="predicted"/>
<dbReference type="Pfam" id="PF02690">
    <property type="entry name" value="Na_Pi_cotrans"/>
    <property type="match status" value="1"/>
</dbReference>
<sequence>MEAAIVGINLFGAVALLLYGLAQVKDGMSRAWGARLRTGLAAGTRGGLRSFAAGFVATVALQSSTATALMVASFVEKDLIAPAMAQLVLLGANVGTAATAWIVALGLGWLSPLLILAGVALARARSGARSGAGSAVVGIGLMLLSLHLLSAATDPLLQSPALRAFLAMLDNAWPVALIFAAALAILASSSLAIVVLILSLASAGGISTALVVVLVLGANLGGAVPPVLATLGASAGARRVTIGNLIVRATGCAIALPLAGYCAEFMELAGLSPQKLAVDAHLLFNLAVALIAFSVSPLLYRLTAGLIPQEAESDNGPRYLDMKALARPVAALAGAGREVMAVGDLIESMLVRALDALKTNDLAMLADISMLEGRVDRIQHEIKLYVSRVGKDDMTEDDHRRARHIVDYAINLEHIGDIIEKGLHPEIGKKISLGLRFSEDGQGELARLFAITLDNLRMAQAVFATGDADLARRLVEVKEEVRRLEKQSAECHLQRLREGRLDSMQTSSLHLDMLRDLKRINAHVASVAHPILDGSGLLIESRIRQAV</sequence>
<evidence type="ECO:0000256" key="5">
    <source>
        <dbReference type="ARBA" id="ARBA00023136"/>
    </source>
</evidence>
<feature type="domain" description="PhoU" evidence="8">
    <location>
        <begin position="342"/>
        <end position="420"/>
    </location>
</feature>
<reference evidence="9 10" key="1">
    <citation type="submission" date="2017-06" db="EMBL/GenBank/DDBJ databases">
        <title>Ensifer strains isolated from leguminous trees and herbs display diverse denitrification phenotypes with some acting as strong N2O sinks.</title>
        <authorList>
            <person name="Woliy K."/>
            <person name="Mania D."/>
            <person name="Bakken L.R."/>
            <person name="Frostegard A."/>
        </authorList>
    </citation>
    <scope>NUCLEOTIDE SEQUENCE [LARGE SCALE GENOMIC DNA]</scope>
    <source>
        <strain evidence="9 10">AC50a</strain>
    </source>
</reference>
<evidence type="ECO:0000256" key="3">
    <source>
        <dbReference type="ARBA" id="ARBA00022692"/>
    </source>
</evidence>
<evidence type="ECO:0000256" key="7">
    <source>
        <dbReference type="SAM" id="Phobius"/>
    </source>
</evidence>
<dbReference type="Proteomes" id="UP000231987">
    <property type="component" value="Unassembled WGS sequence"/>
</dbReference>
<keyword evidence="6" id="KW-0175">Coiled coil</keyword>
<evidence type="ECO:0000259" key="8">
    <source>
        <dbReference type="Pfam" id="PF01895"/>
    </source>
</evidence>
<dbReference type="PANTHER" id="PTHR10010:SF46">
    <property type="entry name" value="SODIUM-DEPENDENT PHOSPHATE TRANSPORT PROTEIN 2B"/>
    <property type="match status" value="1"/>
</dbReference>
<evidence type="ECO:0000256" key="1">
    <source>
        <dbReference type="ARBA" id="ARBA00004651"/>
    </source>
</evidence>
<comment type="caution">
    <text evidence="9">The sequence shown here is derived from an EMBL/GenBank/DDBJ whole genome shotgun (WGS) entry which is preliminary data.</text>
</comment>
<dbReference type="EMBL" id="NJGD01000003">
    <property type="protein sequence ID" value="PJR15584.1"/>
    <property type="molecule type" value="Genomic_DNA"/>
</dbReference>
<feature type="domain" description="PhoU" evidence="8">
    <location>
        <begin position="446"/>
        <end position="529"/>
    </location>
</feature>
<dbReference type="SUPFAM" id="SSF109755">
    <property type="entry name" value="PhoU-like"/>
    <property type="match status" value="1"/>
</dbReference>
<dbReference type="NCBIfam" id="NF037997">
    <property type="entry name" value="Na_Pi_symport"/>
    <property type="match status" value="1"/>
</dbReference>
<evidence type="ECO:0000256" key="4">
    <source>
        <dbReference type="ARBA" id="ARBA00022989"/>
    </source>
</evidence>
<dbReference type="InterPro" id="IPR038078">
    <property type="entry name" value="PhoU-like_sf"/>
</dbReference>
<name>A0A2J0Z519_RHIML</name>
<protein>
    <submittedName>
        <fullName evidence="9">Sodium:phosphate symporter</fullName>
    </submittedName>
</protein>
<dbReference type="Gene3D" id="1.20.58.220">
    <property type="entry name" value="Phosphate transport system protein phou homolog 2, domain 2"/>
    <property type="match status" value="1"/>
</dbReference>
<dbReference type="InterPro" id="IPR026022">
    <property type="entry name" value="PhoU_dom"/>
</dbReference>
<dbReference type="GO" id="GO:0005436">
    <property type="term" value="F:sodium:phosphate symporter activity"/>
    <property type="evidence" value="ECO:0007669"/>
    <property type="project" value="InterPro"/>
</dbReference>